<feature type="compositionally biased region" description="Basic and acidic residues" evidence="1">
    <location>
        <begin position="232"/>
        <end position="245"/>
    </location>
</feature>
<feature type="compositionally biased region" description="Polar residues" evidence="1">
    <location>
        <begin position="102"/>
        <end position="114"/>
    </location>
</feature>
<protein>
    <submittedName>
        <fullName evidence="2">Uncharacterized protein</fullName>
    </submittedName>
</protein>
<feature type="region of interest" description="Disordered" evidence="1">
    <location>
        <begin position="232"/>
        <end position="286"/>
    </location>
</feature>
<evidence type="ECO:0000256" key="1">
    <source>
        <dbReference type="SAM" id="MobiDB-lite"/>
    </source>
</evidence>
<sequence>MRLADNLIEAMVAYLNDVIRLSPSNELLPPTTMAPGVWLSIGDIQPQKNQVIDSLRDLQNYSTPQNALKFQDLMSPDGSLRGMQDFRESLDALPPVFKDLRSPSTSGSGLTHCTLSPRPNRHPGEQDLKVFDDIDVCAPNMIGELCVIQTFDEKDAVSIREAKVATSSSTFVSDLAYVKSYFGNLPGVIVSLKARNLPLIKSVKIMHTIQEGVKQTPALVASIRSVTFRHEGAARSSSDDGRVKNEQLLPGQSSTSHQLVMPPSFTFLSLPPHPPHQPQSSRTQKL</sequence>
<feature type="region of interest" description="Disordered" evidence="1">
    <location>
        <begin position="102"/>
        <end position="121"/>
    </location>
</feature>
<dbReference type="EMBL" id="OC317706">
    <property type="protein sequence ID" value="CAD7398557.1"/>
    <property type="molecule type" value="Genomic_DNA"/>
</dbReference>
<evidence type="ECO:0000313" key="2">
    <source>
        <dbReference type="EMBL" id="CAD7398557.1"/>
    </source>
</evidence>
<dbReference type="AlphaFoldDB" id="A0A7R9GVQ7"/>
<reference evidence="2" key="1">
    <citation type="submission" date="2020-11" db="EMBL/GenBank/DDBJ databases">
        <authorList>
            <person name="Tran Van P."/>
        </authorList>
    </citation>
    <scope>NUCLEOTIDE SEQUENCE</scope>
</reference>
<proteinExistence type="predicted"/>
<gene>
    <name evidence="2" type="ORF">TCEB3V08_LOCUS4553</name>
</gene>
<accession>A0A7R9GVQ7</accession>
<name>A0A7R9GVQ7_TIMCR</name>
<organism evidence="2">
    <name type="scientific">Timema cristinae</name>
    <name type="common">Walking stick</name>
    <dbReference type="NCBI Taxonomy" id="61476"/>
    <lineage>
        <taxon>Eukaryota</taxon>
        <taxon>Metazoa</taxon>
        <taxon>Ecdysozoa</taxon>
        <taxon>Arthropoda</taxon>
        <taxon>Hexapoda</taxon>
        <taxon>Insecta</taxon>
        <taxon>Pterygota</taxon>
        <taxon>Neoptera</taxon>
        <taxon>Polyneoptera</taxon>
        <taxon>Phasmatodea</taxon>
        <taxon>Timematodea</taxon>
        <taxon>Timematoidea</taxon>
        <taxon>Timematidae</taxon>
        <taxon>Timema</taxon>
    </lineage>
</organism>